<feature type="transmembrane region" description="Helical" evidence="1">
    <location>
        <begin position="158"/>
        <end position="185"/>
    </location>
</feature>
<keyword evidence="1" id="KW-0472">Membrane</keyword>
<feature type="transmembrane region" description="Helical" evidence="1">
    <location>
        <begin position="457"/>
        <end position="476"/>
    </location>
</feature>
<feature type="transmembrane region" description="Helical" evidence="1">
    <location>
        <begin position="488"/>
        <end position="508"/>
    </location>
</feature>
<gene>
    <name evidence="2" type="ORF">CJD38_10610</name>
</gene>
<dbReference type="InterPro" id="IPR005625">
    <property type="entry name" value="PepSY-ass_TM"/>
</dbReference>
<dbReference type="Pfam" id="PF03929">
    <property type="entry name" value="PepSY_TM"/>
    <property type="match status" value="1"/>
</dbReference>
<proteinExistence type="predicted"/>
<feature type="transmembrane region" description="Helical" evidence="1">
    <location>
        <begin position="431"/>
        <end position="448"/>
    </location>
</feature>
<dbReference type="AlphaFoldDB" id="A0A2T5MGN9"/>
<sequence length="527" mass="57495">MIELSKGRTKELLAIHGWSGVFLGLLLYVVILTGSIAVFEREISQWSAPLSHPTYQLPATGMDGALRKATDAVDPKFHEDIFFFSDAAGRIRMFLHMHDKKDGKPEDRGVEFDIDPKTMAVLDRREGWGEDIQEHNMPKALADFFVELHVSLHLPDPWGLLLTGVLGLAMLVAAVTGFLVHRHLIRELFTLRRKKDVLLTRRDAHVVAGTWNLPFSFILAFTGSYFSFASAFAIPAMAMVAFGGDQEKLFETVIGAPAVENKTPSTFGDIDKMIADVRSRSGAEPGFVSIEHFGRADAQVTISTLPPEGKMVGQTYLYKGDTAGFIQQKPALGVVPSLGNDLFVLMAPLHFGNFAGLWSKVAWFALGFAGAYVTLTGMLLWTTRRADQPGWAKLARASYWVGYGLPLALAAVPLARFIAPLLDLNIRSTQNWTFIAVALLASIVALLVRDLHALRRLLLGGTGVALLLMPLLRWLSGGPSWAMAFDTGLTTVIAFDITLIVAGVLCVLSARRVVPMATAATLKVQAA</sequence>
<dbReference type="PANTHER" id="PTHR34219">
    <property type="entry name" value="IRON-REGULATED INNER MEMBRANE PROTEIN-RELATED"/>
    <property type="match status" value="1"/>
</dbReference>
<reference evidence="2 3" key="1">
    <citation type="submission" date="2018-04" db="EMBL/GenBank/DDBJ databases">
        <title>Novel species isolated from glacier.</title>
        <authorList>
            <person name="Liu Q."/>
            <person name="Xin Y.-H."/>
        </authorList>
    </citation>
    <scope>NUCLEOTIDE SEQUENCE [LARGE SCALE GENOMIC DNA]</scope>
    <source>
        <strain evidence="2 3">GT1R17</strain>
    </source>
</reference>
<protein>
    <submittedName>
        <fullName evidence="2">PepSY domain-containing protein</fullName>
    </submittedName>
</protein>
<evidence type="ECO:0000313" key="3">
    <source>
        <dbReference type="Proteomes" id="UP000244248"/>
    </source>
</evidence>
<dbReference type="OrthoDB" id="9776609at2"/>
<accession>A0A2T5MGN9</accession>
<comment type="caution">
    <text evidence="2">The sequence shown here is derived from an EMBL/GenBank/DDBJ whole genome shotgun (WGS) entry which is preliminary data.</text>
</comment>
<feature type="transmembrane region" description="Helical" evidence="1">
    <location>
        <begin position="206"/>
        <end position="228"/>
    </location>
</feature>
<feature type="transmembrane region" description="Helical" evidence="1">
    <location>
        <begin position="12"/>
        <end position="39"/>
    </location>
</feature>
<keyword evidence="1" id="KW-1133">Transmembrane helix</keyword>
<keyword evidence="1" id="KW-0812">Transmembrane</keyword>
<evidence type="ECO:0000256" key="1">
    <source>
        <dbReference type="SAM" id="Phobius"/>
    </source>
</evidence>
<dbReference type="Proteomes" id="UP000244248">
    <property type="component" value="Unassembled WGS sequence"/>
</dbReference>
<evidence type="ECO:0000313" key="2">
    <source>
        <dbReference type="EMBL" id="PTU31742.1"/>
    </source>
</evidence>
<name>A0A2T5MGN9_9GAMM</name>
<dbReference type="PANTHER" id="PTHR34219:SF4">
    <property type="entry name" value="PEPSY DOMAIN-CONTAINING PROTEIN"/>
    <property type="match status" value="1"/>
</dbReference>
<dbReference type="EMBL" id="QANS01000003">
    <property type="protein sequence ID" value="PTU31742.1"/>
    <property type="molecule type" value="Genomic_DNA"/>
</dbReference>
<feature type="transmembrane region" description="Helical" evidence="1">
    <location>
        <begin position="361"/>
        <end position="380"/>
    </location>
</feature>
<organism evidence="2 3">
    <name type="scientific">Stenotrophobium rhamnosiphilum</name>
    <dbReference type="NCBI Taxonomy" id="2029166"/>
    <lineage>
        <taxon>Bacteria</taxon>
        <taxon>Pseudomonadati</taxon>
        <taxon>Pseudomonadota</taxon>
        <taxon>Gammaproteobacteria</taxon>
        <taxon>Nevskiales</taxon>
        <taxon>Nevskiaceae</taxon>
        <taxon>Stenotrophobium</taxon>
    </lineage>
</organism>
<feature type="transmembrane region" description="Helical" evidence="1">
    <location>
        <begin position="400"/>
        <end position="419"/>
    </location>
</feature>
<dbReference type="RefSeq" id="WP_107940294.1">
    <property type="nucleotide sequence ID" value="NZ_QANS01000003.1"/>
</dbReference>
<keyword evidence="3" id="KW-1185">Reference proteome</keyword>